<sequence>MSLTIAKLTSSPLIKIPMHLAVIFLSFILPLQVQSVVHENQLAPPYWAVNTIIDASIILGLKSIRSKYPRFNYNPELYLRDPDEYDWPKSRRRQLIENYVHNHFTYSAK</sequence>
<keyword evidence="2" id="KW-1185">Reference proteome</keyword>
<protein>
    <submittedName>
        <fullName evidence="1">Uncharacterized protein</fullName>
    </submittedName>
</protein>
<dbReference type="Proteomes" id="UP000192708">
    <property type="component" value="Unassembled WGS sequence"/>
</dbReference>
<dbReference type="AlphaFoldDB" id="A0A1W2ANN1"/>
<name>A0A1W2ANN1_9BURK</name>
<proteinExistence type="predicted"/>
<evidence type="ECO:0000313" key="2">
    <source>
        <dbReference type="Proteomes" id="UP000192708"/>
    </source>
</evidence>
<evidence type="ECO:0000313" key="1">
    <source>
        <dbReference type="EMBL" id="SMC62273.1"/>
    </source>
</evidence>
<dbReference type="STRING" id="1938817.SAMN06296008_109106"/>
<gene>
    <name evidence="1" type="ORF">SAMN06296008_109106</name>
</gene>
<dbReference type="EMBL" id="FWXJ01000009">
    <property type="protein sequence ID" value="SMC62273.1"/>
    <property type="molecule type" value="Genomic_DNA"/>
</dbReference>
<organism evidence="1 2">
    <name type="scientific">Polynucleobacter kasalickyi</name>
    <dbReference type="NCBI Taxonomy" id="1938817"/>
    <lineage>
        <taxon>Bacteria</taxon>
        <taxon>Pseudomonadati</taxon>
        <taxon>Pseudomonadota</taxon>
        <taxon>Betaproteobacteria</taxon>
        <taxon>Burkholderiales</taxon>
        <taxon>Burkholderiaceae</taxon>
        <taxon>Polynucleobacter</taxon>
    </lineage>
</organism>
<reference evidence="1 2" key="1">
    <citation type="submission" date="2017-04" db="EMBL/GenBank/DDBJ databases">
        <authorList>
            <person name="Afonso C.L."/>
            <person name="Miller P.J."/>
            <person name="Scott M.A."/>
            <person name="Spackman E."/>
            <person name="Goraichik I."/>
            <person name="Dimitrov K.M."/>
            <person name="Suarez D.L."/>
            <person name="Swayne D.E."/>
        </authorList>
    </citation>
    <scope>NUCLEOTIDE SEQUENCE [LARGE SCALE GENOMIC DNA]</scope>
    <source>
        <strain evidence="1 2">VK13</strain>
    </source>
</reference>
<accession>A0A1W2ANN1</accession>